<dbReference type="KEGG" id="mpg:Theba_0599"/>
<proteinExistence type="predicted"/>
<reference evidence="1 2" key="1">
    <citation type="journal article" date="2012" name="Genome Biol. Evol.">
        <title>Genome Sequence of the Mesophilic Thermotogales Bacterium Mesotoga prima MesG1.Ag.4.2 Reveals the Largest Thermotogales Genome To Date.</title>
        <authorList>
            <person name="Zhaxybayeva O."/>
            <person name="Swithers K.S."/>
            <person name="Foght J."/>
            <person name="Green A.G."/>
            <person name="Bruce D."/>
            <person name="Detter C."/>
            <person name="Han S."/>
            <person name="Teshima H."/>
            <person name="Han J."/>
            <person name="Woyke T."/>
            <person name="Pitluck S."/>
            <person name="Nolan M."/>
            <person name="Ivanova N."/>
            <person name="Pati A."/>
            <person name="Land M.L."/>
            <person name="Dlutek M."/>
            <person name="Doolittle W.F."/>
            <person name="Noll K.M."/>
            <person name="Nesbo C.L."/>
        </authorList>
    </citation>
    <scope>NUCLEOTIDE SEQUENCE [LARGE SCALE GENOMIC DNA]</scope>
    <source>
        <strain evidence="2">mesG1.Ag.4.2</strain>
    </source>
</reference>
<keyword evidence="2" id="KW-1185">Reference proteome</keyword>
<dbReference type="Proteomes" id="UP000002881">
    <property type="component" value="Chromosome"/>
</dbReference>
<gene>
    <name evidence="1" type="ORF">Theba_0599</name>
</gene>
<name>I2F315_9BACT</name>
<organism evidence="1 2">
    <name type="scientific">Mesotoga prima MesG1.Ag.4.2</name>
    <dbReference type="NCBI Taxonomy" id="660470"/>
    <lineage>
        <taxon>Bacteria</taxon>
        <taxon>Thermotogati</taxon>
        <taxon>Thermotogota</taxon>
        <taxon>Thermotogae</taxon>
        <taxon>Kosmotogales</taxon>
        <taxon>Kosmotogaceae</taxon>
        <taxon>Mesotoga</taxon>
    </lineage>
</organism>
<protein>
    <submittedName>
        <fullName evidence="1">Uncharacterized protein</fullName>
    </submittedName>
</protein>
<evidence type="ECO:0000313" key="2">
    <source>
        <dbReference type="Proteomes" id="UP000002881"/>
    </source>
</evidence>
<dbReference type="HOGENOM" id="CLU_3292250_0_0_0"/>
<dbReference type="EMBL" id="CP003532">
    <property type="protein sequence ID" value="AFK06318.1"/>
    <property type="molecule type" value="Genomic_DNA"/>
</dbReference>
<accession>I2F315</accession>
<dbReference type="STRING" id="660470.Theba_0599"/>
<evidence type="ECO:0000313" key="1">
    <source>
        <dbReference type="EMBL" id="AFK06318.1"/>
    </source>
</evidence>
<sequence>MTKKGLNLFIERAMVYSNEKVINKQLIILSKKRWNSVRIR</sequence>
<dbReference type="AlphaFoldDB" id="I2F315"/>